<gene>
    <name evidence="1" type="ORF">TPC1_12561</name>
</gene>
<dbReference type="Gene3D" id="3.80.10.10">
    <property type="entry name" value="Ribonuclease Inhibitor"/>
    <property type="match status" value="1"/>
</dbReference>
<dbReference type="InterPro" id="IPR032675">
    <property type="entry name" value="LRR_dom_sf"/>
</dbReference>
<organism evidence="1">
    <name type="scientific">Trepomonas sp. PC1</name>
    <dbReference type="NCBI Taxonomy" id="1076344"/>
    <lineage>
        <taxon>Eukaryota</taxon>
        <taxon>Metamonada</taxon>
        <taxon>Diplomonadida</taxon>
        <taxon>Hexamitidae</taxon>
        <taxon>Hexamitinae</taxon>
        <taxon>Trepomonas</taxon>
    </lineage>
</organism>
<dbReference type="EMBL" id="GDID01001908">
    <property type="protein sequence ID" value="JAP94698.1"/>
    <property type="molecule type" value="Transcribed_RNA"/>
</dbReference>
<reference evidence="1" key="1">
    <citation type="submission" date="2015-07" db="EMBL/GenBank/DDBJ databases">
        <title>Adaptation to a free-living lifestyle via gene acquisitions in the diplomonad Trepomonas sp. PC1.</title>
        <authorList>
            <person name="Xu F."/>
            <person name="Jerlstrom-Hultqvist J."/>
            <person name="Kolisko M."/>
            <person name="Simpson A.G.B."/>
            <person name="Roger A.J."/>
            <person name="Svard S.G."/>
            <person name="Andersson J.O."/>
        </authorList>
    </citation>
    <scope>NUCLEOTIDE SEQUENCE</scope>
    <source>
        <strain evidence="1">PC1</strain>
    </source>
</reference>
<name>A0A146KES3_9EUKA</name>
<sequence length="227" mass="25947">VLKQYQKTVNNPQIQSSQVTAIVLENMNLQHVQDLSVFQNAQKIYLQHNKILNIENQNNQSAEDINISHNCLKHIPQIGSDSTFTLNLQFNNLQNCVFQSSFFNLVLLDVSNQPQQPFSEEFSQSCLKYAPTLEGIYCNSCHLTSLKYFTNLKLKVLKAQNNKIQELVDIQGFVSPTLYELDLSNNPVIKKPKFLEAIVSQSNQIIKLNTKTITQQMIQFALKKQGK</sequence>
<feature type="non-terminal residue" evidence="1">
    <location>
        <position position="1"/>
    </location>
</feature>
<dbReference type="AlphaFoldDB" id="A0A146KES3"/>
<dbReference type="SUPFAM" id="SSF52058">
    <property type="entry name" value="L domain-like"/>
    <property type="match status" value="1"/>
</dbReference>
<evidence type="ECO:0008006" key="2">
    <source>
        <dbReference type="Google" id="ProtNLM"/>
    </source>
</evidence>
<proteinExistence type="predicted"/>
<accession>A0A146KES3</accession>
<evidence type="ECO:0000313" key="1">
    <source>
        <dbReference type="EMBL" id="JAP94698.1"/>
    </source>
</evidence>
<protein>
    <recommendedName>
        <fullName evidence="2">Leucine rich repeats-containing protein</fullName>
    </recommendedName>
</protein>